<proteinExistence type="predicted"/>
<accession>A0ABN8ZHU3</accession>
<dbReference type="EMBL" id="OX460345">
    <property type="protein sequence ID" value="CAI9173475.1"/>
    <property type="molecule type" value="Genomic_DNA"/>
</dbReference>
<reference evidence="2" key="1">
    <citation type="submission" date="2023-04" db="EMBL/GenBank/DDBJ databases">
        <authorList>
            <consortium name="ELIXIR-Norway"/>
        </authorList>
    </citation>
    <scope>NUCLEOTIDE SEQUENCE [LARGE SCALE GENOMIC DNA]</scope>
</reference>
<protein>
    <submittedName>
        <fullName evidence="2">Uncharacterized protein</fullName>
    </submittedName>
</protein>
<evidence type="ECO:0000256" key="1">
    <source>
        <dbReference type="SAM" id="MobiDB-lite"/>
    </source>
</evidence>
<organism evidence="2 3">
    <name type="scientific">Rangifer tarandus platyrhynchus</name>
    <name type="common">Svalbard reindeer</name>
    <dbReference type="NCBI Taxonomy" id="3082113"/>
    <lineage>
        <taxon>Eukaryota</taxon>
        <taxon>Metazoa</taxon>
        <taxon>Chordata</taxon>
        <taxon>Craniata</taxon>
        <taxon>Vertebrata</taxon>
        <taxon>Euteleostomi</taxon>
        <taxon>Mammalia</taxon>
        <taxon>Eutheria</taxon>
        <taxon>Laurasiatheria</taxon>
        <taxon>Artiodactyla</taxon>
        <taxon>Ruminantia</taxon>
        <taxon>Pecora</taxon>
        <taxon>Cervidae</taxon>
        <taxon>Odocoileinae</taxon>
        <taxon>Rangifer</taxon>
    </lineage>
</organism>
<feature type="region of interest" description="Disordered" evidence="1">
    <location>
        <begin position="50"/>
        <end position="70"/>
    </location>
</feature>
<evidence type="ECO:0000313" key="2">
    <source>
        <dbReference type="EMBL" id="CAI9173475.1"/>
    </source>
</evidence>
<gene>
    <name evidence="2" type="ORF">MRATA1EN1_LOCUS22437</name>
</gene>
<sequence length="121" mass="13406">MSGLLPRYEGHLRNFFEAWQGKTDASRANSGLLFSYEGHLRILFDVRQGKTDTSRGEGGGPGSLSSSRRDIGIPINVQQELGIPILCRIELRVPLDVSKGYEASFRDEKVTKAFPMAYTGD</sequence>
<name>A0ABN8ZHU3_RANTA</name>
<dbReference type="Proteomes" id="UP001176941">
    <property type="component" value="Chromosome 34"/>
</dbReference>
<evidence type="ECO:0000313" key="3">
    <source>
        <dbReference type="Proteomes" id="UP001176941"/>
    </source>
</evidence>
<keyword evidence="3" id="KW-1185">Reference proteome</keyword>